<dbReference type="InterPro" id="IPR050555">
    <property type="entry name" value="Bact_Solute-Bind_Prot2"/>
</dbReference>
<evidence type="ECO:0000256" key="1">
    <source>
        <dbReference type="ARBA" id="ARBA00004196"/>
    </source>
</evidence>
<evidence type="ECO:0000313" key="5">
    <source>
        <dbReference type="Proteomes" id="UP001501676"/>
    </source>
</evidence>
<protein>
    <submittedName>
        <fullName evidence="4">Sugar ABC transporter substrate-binding protein</fullName>
    </submittedName>
</protein>
<sequence>MLPDRTVRLALALVGVLLVVAGCSGSASDSVAAPDRGVIGLAMPTKESERWVGDGENMVRQFELLGYRTDLQYADDDVQKQIDQIDAMVERGSKALVIGAINGSALKDVLAKAASADIPVISYDRLIRDTPNIDYYATFDNYRVGVLQGTYLVNALGLKSGRGPFNLELFAGSADDNNATFFFNGAMSVLRPYISSGRLVVRSGQTAFAQVATQRWDAAVAKQRMTRILASSYGATRVNAVLSPYDGISRGILEALKAAGYSGSNLPVITGQDAELDSVKLLASGQQDQTVYKDTRELAKVAVQMTNSLLTGGTPEVNDTRQYNNGVKTVPTFLLQPVNVDKSNYQRILVEGGYYTADQLAA</sequence>
<reference evidence="5" key="1">
    <citation type="journal article" date="2019" name="Int. J. Syst. Evol. Microbiol.">
        <title>The Global Catalogue of Microorganisms (GCM) 10K type strain sequencing project: providing services to taxonomists for standard genome sequencing and annotation.</title>
        <authorList>
            <consortium name="The Broad Institute Genomics Platform"/>
            <consortium name="The Broad Institute Genome Sequencing Center for Infectious Disease"/>
            <person name="Wu L."/>
            <person name="Ma J."/>
        </authorList>
    </citation>
    <scope>NUCLEOTIDE SEQUENCE [LARGE SCALE GENOMIC DNA]</scope>
    <source>
        <strain evidence="5">JCM 9458</strain>
    </source>
</reference>
<dbReference type="NCBIfam" id="NF040907">
    <property type="entry name" value="ChvE"/>
    <property type="match status" value="1"/>
</dbReference>
<dbReference type="EMBL" id="BAAAYN010000033">
    <property type="protein sequence ID" value="GAA3391610.1"/>
    <property type="molecule type" value="Genomic_DNA"/>
</dbReference>
<gene>
    <name evidence="4" type="primary">chvE</name>
    <name evidence="4" type="ORF">GCM10020369_50220</name>
</gene>
<dbReference type="SUPFAM" id="SSF53822">
    <property type="entry name" value="Periplasmic binding protein-like I"/>
    <property type="match status" value="1"/>
</dbReference>
<evidence type="ECO:0000259" key="3">
    <source>
        <dbReference type="Pfam" id="PF13407"/>
    </source>
</evidence>
<feature type="domain" description="Periplasmic binding protein" evidence="3">
    <location>
        <begin position="39"/>
        <end position="312"/>
    </location>
</feature>
<dbReference type="Gene3D" id="3.40.50.2300">
    <property type="match status" value="2"/>
</dbReference>
<evidence type="ECO:0000256" key="2">
    <source>
        <dbReference type="ARBA" id="ARBA00022729"/>
    </source>
</evidence>
<proteinExistence type="predicted"/>
<dbReference type="Pfam" id="PF13407">
    <property type="entry name" value="Peripla_BP_4"/>
    <property type="match status" value="1"/>
</dbReference>
<dbReference type="RefSeq" id="WP_345730658.1">
    <property type="nucleotide sequence ID" value="NZ_BAAAYN010000033.1"/>
</dbReference>
<name>A0ABP6T2U9_9ACTN</name>
<dbReference type="Proteomes" id="UP001501676">
    <property type="component" value="Unassembled WGS sequence"/>
</dbReference>
<dbReference type="PANTHER" id="PTHR30036">
    <property type="entry name" value="D-XYLOSE-BINDING PERIPLASMIC PROTEIN"/>
    <property type="match status" value="1"/>
</dbReference>
<accession>A0ABP6T2U9</accession>
<keyword evidence="5" id="KW-1185">Reference proteome</keyword>
<dbReference type="PROSITE" id="PS51257">
    <property type="entry name" value="PROKAR_LIPOPROTEIN"/>
    <property type="match status" value="1"/>
</dbReference>
<evidence type="ECO:0000313" key="4">
    <source>
        <dbReference type="EMBL" id="GAA3391610.1"/>
    </source>
</evidence>
<organism evidence="4 5">
    <name type="scientific">Cryptosporangium minutisporangium</name>
    <dbReference type="NCBI Taxonomy" id="113569"/>
    <lineage>
        <taxon>Bacteria</taxon>
        <taxon>Bacillati</taxon>
        <taxon>Actinomycetota</taxon>
        <taxon>Actinomycetes</taxon>
        <taxon>Cryptosporangiales</taxon>
        <taxon>Cryptosporangiaceae</taxon>
        <taxon>Cryptosporangium</taxon>
    </lineage>
</organism>
<comment type="caution">
    <text evidence="4">The sequence shown here is derived from an EMBL/GenBank/DDBJ whole genome shotgun (WGS) entry which is preliminary data.</text>
</comment>
<dbReference type="InterPro" id="IPR025997">
    <property type="entry name" value="SBP_2_dom"/>
</dbReference>
<comment type="subcellular location">
    <subcellularLocation>
        <location evidence="1">Cell envelope</location>
    </subcellularLocation>
</comment>
<dbReference type="PANTHER" id="PTHR30036:SF1">
    <property type="entry name" value="D-XYLOSE-BINDING PERIPLASMIC PROTEIN"/>
    <property type="match status" value="1"/>
</dbReference>
<dbReference type="CDD" id="cd19994">
    <property type="entry name" value="PBP1_ChvE"/>
    <property type="match status" value="1"/>
</dbReference>
<dbReference type="InterPro" id="IPR049784">
    <property type="entry name" value="ChvE-like"/>
</dbReference>
<dbReference type="InterPro" id="IPR028082">
    <property type="entry name" value="Peripla_BP_I"/>
</dbReference>
<keyword evidence="2" id="KW-0732">Signal</keyword>